<accession>A0A2K1QLE4</accession>
<dbReference type="CDD" id="cd12148">
    <property type="entry name" value="fungal_TF_MHR"/>
    <property type="match status" value="1"/>
</dbReference>
<evidence type="ECO:0000256" key="1">
    <source>
        <dbReference type="ARBA" id="ARBA00004123"/>
    </source>
</evidence>
<name>A0A2K1QLE4_9PEZI</name>
<dbReference type="InParanoid" id="A0A2K1QLE4"/>
<sequence>MQEQELAQASYDLPSQDQIAYGARILERLRTSLPSSASTSLLDAWTRRGNNLALIEPFSFRCYEATIVLTKQLEGYRDQTVDISKDLFRQSCSPLQISVTTSIEAFADQITASSLRWEAVGFYLVAITRAAGDFATIDGLYETDQQRSAFQKSIMHLSDSLLDMCLSLDCLNDLQLMLQYENFVLHSVTDGDQSYQSWRRLGDVISSLYALGYHRQGDVQVNVPNFLQELRIGAFARTYSADKNVSIFLGRPPRLHRRYCQFRIPNSKRIMIKGSDRRPLQHPINWTDHDTFSYVTDTKWAAICAILKADLLDILEEDDRDNRRQRTESVIDCARLQWSALPQHLRLEQPLRYHATQPFERDLLVGTKLNYLHTLFLAQLALVNRVSDPSPELVTVSAEILNLVAEATLLKGTLANSGTSLVWKVAYYGLAAAGMICLAILNPLRHAASSLSMSRVVQDLQVIVAQVETGALVHFQDANYALLDAATRTIKSLIDRAITGKLPQRAEPTTDISTDDLPIENDPFMSTWGQHDLQDFEADFWVNLSEHPFLIDPAELQAGVGATAEES</sequence>
<evidence type="ECO:0000256" key="2">
    <source>
        <dbReference type="ARBA" id="ARBA00023242"/>
    </source>
</evidence>
<reference evidence="3 4" key="1">
    <citation type="submission" date="2017-06" db="EMBL/GenBank/DDBJ databases">
        <title>Draft genome sequence of a variant of Elsinoe murrayae.</title>
        <authorList>
            <person name="Cheng Q."/>
        </authorList>
    </citation>
    <scope>NUCLEOTIDE SEQUENCE [LARGE SCALE GENOMIC DNA]</scope>
    <source>
        <strain evidence="3 4">CQ-2017a</strain>
    </source>
</reference>
<gene>
    <name evidence="3" type="ORF">CAC42_4368</name>
</gene>
<dbReference type="OrthoDB" id="4898680at2759"/>
<comment type="subcellular location">
    <subcellularLocation>
        <location evidence="1">Nucleus</location>
    </subcellularLocation>
</comment>
<dbReference type="Proteomes" id="UP000243797">
    <property type="component" value="Unassembled WGS sequence"/>
</dbReference>
<dbReference type="PANTHER" id="PTHR31001">
    <property type="entry name" value="UNCHARACTERIZED TRANSCRIPTIONAL REGULATORY PROTEIN"/>
    <property type="match status" value="1"/>
</dbReference>
<dbReference type="InterPro" id="IPR050613">
    <property type="entry name" value="Sec_Metabolite_Reg"/>
</dbReference>
<keyword evidence="4" id="KW-1185">Reference proteome</keyword>
<dbReference type="PANTHER" id="PTHR31001:SF40">
    <property type="entry name" value="ZN(II)2CYS6 TRANSCRIPTION FACTOR (EUROFUNG)"/>
    <property type="match status" value="1"/>
</dbReference>
<dbReference type="AlphaFoldDB" id="A0A2K1QLE4"/>
<proteinExistence type="predicted"/>
<dbReference type="GO" id="GO:0005634">
    <property type="term" value="C:nucleus"/>
    <property type="evidence" value="ECO:0007669"/>
    <property type="project" value="UniProtKB-SubCell"/>
</dbReference>
<evidence type="ECO:0000313" key="4">
    <source>
        <dbReference type="Proteomes" id="UP000243797"/>
    </source>
</evidence>
<comment type="caution">
    <text evidence="3">The sequence shown here is derived from an EMBL/GenBank/DDBJ whole genome shotgun (WGS) entry which is preliminary data.</text>
</comment>
<organism evidence="3 4">
    <name type="scientific">Sphaceloma murrayae</name>
    <dbReference type="NCBI Taxonomy" id="2082308"/>
    <lineage>
        <taxon>Eukaryota</taxon>
        <taxon>Fungi</taxon>
        <taxon>Dikarya</taxon>
        <taxon>Ascomycota</taxon>
        <taxon>Pezizomycotina</taxon>
        <taxon>Dothideomycetes</taxon>
        <taxon>Dothideomycetidae</taxon>
        <taxon>Myriangiales</taxon>
        <taxon>Elsinoaceae</taxon>
        <taxon>Sphaceloma</taxon>
    </lineage>
</organism>
<protein>
    <recommendedName>
        <fullName evidence="5">Transcription factor domain-containing protein</fullName>
    </recommendedName>
</protein>
<dbReference type="EMBL" id="NKHZ01000060">
    <property type="protein sequence ID" value="PNS15967.1"/>
    <property type="molecule type" value="Genomic_DNA"/>
</dbReference>
<evidence type="ECO:0000313" key="3">
    <source>
        <dbReference type="EMBL" id="PNS15967.1"/>
    </source>
</evidence>
<dbReference type="STRING" id="2082308.A0A2K1QLE4"/>
<keyword evidence="2" id="KW-0539">Nucleus</keyword>
<evidence type="ECO:0008006" key="5">
    <source>
        <dbReference type="Google" id="ProtNLM"/>
    </source>
</evidence>